<dbReference type="EMBL" id="JARKNE010000002">
    <property type="protein sequence ID" value="KAK5842723.1"/>
    <property type="molecule type" value="Genomic_DNA"/>
</dbReference>
<evidence type="ECO:0000313" key="3">
    <source>
        <dbReference type="Proteomes" id="UP001358586"/>
    </source>
</evidence>
<evidence type="ECO:0000313" key="2">
    <source>
        <dbReference type="EMBL" id="KAK5842723.1"/>
    </source>
</evidence>
<accession>A0ABR0QV02</accession>
<sequence length="195" mass="22644">MGCGWHVGNGRSILVLEDAWLPRNRPCVSGGVWGVYCSEYTVRSGYRLLLRGFPMTDGDRYNNIGQDTRLIYRKLWEANVPDKMKINCWRFIKNYMPTKSNLFQRQIGPDRMCSRCGIGPKTNLHACRDCPGVLDVWQQLRITWTLLDEMVDVPIVWIGQLFSNDAKQTQFSIITLWAIWNSRNKIIYEGIYQSS</sequence>
<organism evidence="2 3">
    <name type="scientific">Gossypium arboreum</name>
    <name type="common">Tree cotton</name>
    <name type="synonym">Gossypium nanking</name>
    <dbReference type="NCBI Taxonomy" id="29729"/>
    <lineage>
        <taxon>Eukaryota</taxon>
        <taxon>Viridiplantae</taxon>
        <taxon>Streptophyta</taxon>
        <taxon>Embryophyta</taxon>
        <taxon>Tracheophyta</taxon>
        <taxon>Spermatophyta</taxon>
        <taxon>Magnoliopsida</taxon>
        <taxon>eudicotyledons</taxon>
        <taxon>Gunneridae</taxon>
        <taxon>Pentapetalae</taxon>
        <taxon>rosids</taxon>
        <taxon>malvids</taxon>
        <taxon>Malvales</taxon>
        <taxon>Malvaceae</taxon>
        <taxon>Malvoideae</taxon>
        <taxon>Gossypium</taxon>
    </lineage>
</organism>
<proteinExistence type="predicted"/>
<dbReference type="Pfam" id="PF13966">
    <property type="entry name" value="zf-RVT"/>
    <property type="match status" value="1"/>
</dbReference>
<protein>
    <recommendedName>
        <fullName evidence="1">Reverse transcriptase zinc-binding domain-containing protein</fullName>
    </recommendedName>
</protein>
<evidence type="ECO:0000259" key="1">
    <source>
        <dbReference type="Pfam" id="PF13966"/>
    </source>
</evidence>
<feature type="domain" description="Reverse transcriptase zinc-binding" evidence="1">
    <location>
        <begin position="68"/>
        <end position="137"/>
    </location>
</feature>
<dbReference type="Proteomes" id="UP001358586">
    <property type="component" value="Chromosome 2"/>
</dbReference>
<comment type="caution">
    <text evidence="2">The sequence shown here is derived from an EMBL/GenBank/DDBJ whole genome shotgun (WGS) entry which is preliminary data.</text>
</comment>
<gene>
    <name evidence="2" type="ORF">PVK06_005110</name>
</gene>
<name>A0ABR0QV02_GOSAR</name>
<reference evidence="2 3" key="1">
    <citation type="submission" date="2023-03" db="EMBL/GenBank/DDBJ databases">
        <title>WGS of Gossypium arboreum.</title>
        <authorList>
            <person name="Yu D."/>
        </authorList>
    </citation>
    <scope>NUCLEOTIDE SEQUENCE [LARGE SCALE GENOMIC DNA]</scope>
    <source>
        <tissue evidence="2">Leaf</tissue>
    </source>
</reference>
<dbReference type="InterPro" id="IPR026960">
    <property type="entry name" value="RVT-Znf"/>
</dbReference>
<keyword evidence="3" id="KW-1185">Reference proteome</keyword>